<reference evidence="2" key="1">
    <citation type="journal article" date="2023" name="Nat. Plants">
        <title>Single-cell RNA sequencing provides a high-resolution roadmap for understanding the multicellular compartmentation of specialized metabolism.</title>
        <authorList>
            <person name="Sun S."/>
            <person name="Shen X."/>
            <person name="Li Y."/>
            <person name="Li Y."/>
            <person name="Wang S."/>
            <person name="Li R."/>
            <person name="Zhang H."/>
            <person name="Shen G."/>
            <person name="Guo B."/>
            <person name="Wei J."/>
            <person name="Xu J."/>
            <person name="St-Pierre B."/>
            <person name="Chen S."/>
            <person name="Sun C."/>
        </authorList>
    </citation>
    <scope>NUCLEOTIDE SEQUENCE [LARGE SCALE GENOMIC DNA]</scope>
</reference>
<evidence type="ECO:0000313" key="2">
    <source>
        <dbReference type="Proteomes" id="UP001060085"/>
    </source>
</evidence>
<keyword evidence="2" id="KW-1185">Reference proteome</keyword>
<name>A0ACC0AF72_CATRO</name>
<dbReference type="Proteomes" id="UP001060085">
    <property type="component" value="Linkage Group LG06"/>
</dbReference>
<protein>
    <submittedName>
        <fullName evidence="1">Uncharacterized protein</fullName>
    </submittedName>
</protein>
<accession>A0ACC0AF72</accession>
<evidence type="ECO:0000313" key="1">
    <source>
        <dbReference type="EMBL" id="KAI5659010.1"/>
    </source>
</evidence>
<organism evidence="1 2">
    <name type="scientific">Catharanthus roseus</name>
    <name type="common">Madagascar periwinkle</name>
    <name type="synonym">Vinca rosea</name>
    <dbReference type="NCBI Taxonomy" id="4058"/>
    <lineage>
        <taxon>Eukaryota</taxon>
        <taxon>Viridiplantae</taxon>
        <taxon>Streptophyta</taxon>
        <taxon>Embryophyta</taxon>
        <taxon>Tracheophyta</taxon>
        <taxon>Spermatophyta</taxon>
        <taxon>Magnoliopsida</taxon>
        <taxon>eudicotyledons</taxon>
        <taxon>Gunneridae</taxon>
        <taxon>Pentapetalae</taxon>
        <taxon>asterids</taxon>
        <taxon>lamiids</taxon>
        <taxon>Gentianales</taxon>
        <taxon>Apocynaceae</taxon>
        <taxon>Rauvolfioideae</taxon>
        <taxon>Vinceae</taxon>
        <taxon>Catharanthinae</taxon>
        <taxon>Catharanthus</taxon>
    </lineage>
</organism>
<comment type="caution">
    <text evidence="1">The sequence shown here is derived from an EMBL/GenBank/DDBJ whole genome shotgun (WGS) entry which is preliminary data.</text>
</comment>
<dbReference type="EMBL" id="CM044706">
    <property type="protein sequence ID" value="KAI5659010.1"/>
    <property type="molecule type" value="Genomic_DNA"/>
</dbReference>
<proteinExistence type="predicted"/>
<gene>
    <name evidence="1" type="ORF">M9H77_27803</name>
</gene>
<sequence length="275" mass="32180">MDPNLWNVRMAMRVPTYYEAHRMFYFNLYSMNNDEEMWYLWTIPADISNEGIHVLVEFEPIEQQNIPITHDENTTSLAEHITAITQMVSDEPSMLYSAINNDDIEVDGSEGDEAVSSQSESDDDNDPKEGEFQTPPNPLNPINPLGMRFVDKVQAVSAVRKYSVNVGREYWVLKMCRENGSRTDVYVPEIYSRQTYRKTYQSNFHPVLSEYFWRDVPFSLTFYPPNMKKERDRKQGKRFQGEIDYRNPDSPPRRGRCRIPGHNRKNCNNPVLSNV</sequence>